<evidence type="ECO:0000256" key="1">
    <source>
        <dbReference type="ARBA" id="ARBA00004370"/>
    </source>
</evidence>
<evidence type="ECO:0000256" key="4">
    <source>
        <dbReference type="ARBA" id="ARBA00023136"/>
    </source>
</evidence>
<dbReference type="GO" id="GO:0007160">
    <property type="term" value="P:cell-matrix adhesion"/>
    <property type="evidence" value="ECO:0007669"/>
    <property type="project" value="InterPro"/>
</dbReference>
<accession>A0A7R9GJU2</accession>
<keyword evidence="11" id="KW-1185">Reference proteome</keyword>
<feature type="domain" description="AMOP" evidence="8">
    <location>
        <begin position="443"/>
        <end position="594"/>
    </location>
</feature>
<dbReference type="Pfam" id="PF01833">
    <property type="entry name" value="TIG"/>
    <property type="match status" value="1"/>
</dbReference>
<dbReference type="EMBL" id="CAJPEX010006356">
    <property type="protein sequence ID" value="CAG0924040.1"/>
    <property type="molecule type" value="Genomic_DNA"/>
</dbReference>
<dbReference type="Proteomes" id="UP000678499">
    <property type="component" value="Unassembled WGS sequence"/>
</dbReference>
<dbReference type="EMBL" id="OA888393">
    <property type="protein sequence ID" value="CAD7283888.1"/>
    <property type="molecule type" value="Genomic_DNA"/>
</dbReference>
<dbReference type="AlphaFoldDB" id="A0A7R9GJU2"/>
<dbReference type="PANTHER" id="PTHR13802:SF52">
    <property type="entry name" value="MUCIN-4"/>
    <property type="match status" value="1"/>
</dbReference>
<dbReference type="InterPro" id="IPR051495">
    <property type="entry name" value="Epithelial_Barrier/Signaling"/>
</dbReference>
<keyword evidence="5" id="KW-1015">Disulfide bond</keyword>
<evidence type="ECO:0000259" key="9">
    <source>
        <dbReference type="PROSITE" id="PS51220"/>
    </source>
</evidence>
<gene>
    <name evidence="10" type="ORF">NMOB1V02_LOCUS11496</name>
</gene>
<sequence length="694" mass="78809">MSRIFLDFLFLFLLLLQISLNGYIGFSDHLRTIHGYPLHFPTETWPEDNDPAFIGPFFSECRIGKLRGDERDLRKPGIYYRVERDLRTRKDRFGFELHERLLWDIREGMIGAEIFDPKHAFIVTWKNVTFNGGQQPRAQYVTNTFQAVIATDEVMTYAIMNYEHLGWTTHTGAGGSTDDGQGGTPAFVGFNAGNGTRAYEYLPYSQRMQIRDLPSYGGANGKLGRHIFRIDEHIFPGSCNPDPQRTNLPLFFAPESGNMLGGTVVNVTGPCFTPKQRVTCRFEDWEVEGIVRDANRATCITPPGMKTSGYIDFLISQDGGPFYWKGKFFIETPMTAPEGVWFDDMNYQLKEPERLNLKWDWKNLTYSQGAQESLPNRGELEILPADFLNRRNLPQLLDITVGLLQVNLTNPVATMELDQTPVLWSRPIPLAWYFGPQWKRKHGKNWAESMCQDWINFDREMKLFAYEVPKCPCLIRQAIASKAFYVPDFSCDKDGNTQCYFHQGAQHCIRTGMANKDAAGQQCCYDRDGYLMMTTDNKWGGNPQRAHNQGMMPYIEANKVPSLSHWALDVSPFYMCCMWQDEQSDGCETYRFERRHSQDCVGFQPPGAAKREYRAMQASMTAGIVLAVLIPIVVLAVCLVVRYRRSGQRHGEYTPNYAVEVPAYGKPLTMAPAPSAAAAVKVAPAPPLLQTDNG</sequence>
<dbReference type="Pfam" id="PF06119">
    <property type="entry name" value="NIDO"/>
    <property type="match status" value="1"/>
</dbReference>
<dbReference type="Pfam" id="PF03782">
    <property type="entry name" value="AMOP"/>
    <property type="match status" value="1"/>
</dbReference>
<comment type="subcellular location">
    <subcellularLocation>
        <location evidence="1">Membrane</location>
    </subcellularLocation>
</comment>
<dbReference type="InterPro" id="IPR003886">
    <property type="entry name" value="NIDO_dom"/>
</dbReference>
<dbReference type="Gene3D" id="2.60.40.10">
    <property type="entry name" value="Immunoglobulins"/>
    <property type="match status" value="1"/>
</dbReference>
<keyword evidence="2 6" id="KW-0812">Transmembrane</keyword>
<feature type="transmembrane region" description="Helical" evidence="6">
    <location>
        <begin position="620"/>
        <end position="641"/>
    </location>
</feature>
<evidence type="ECO:0000256" key="2">
    <source>
        <dbReference type="ARBA" id="ARBA00022692"/>
    </source>
</evidence>
<evidence type="ECO:0000256" key="6">
    <source>
        <dbReference type="SAM" id="Phobius"/>
    </source>
</evidence>
<name>A0A7R9GJU2_9CRUS</name>
<evidence type="ECO:0000259" key="8">
    <source>
        <dbReference type="PROSITE" id="PS50856"/>
    </source>
</evidence>
<dbReference type="SMART" id="SM00723">
    <property type="entry name" value="AMOP"/>
    <property type="match status" value="1"/>
</dbReference>
<proteinExistence type="predicted"/>
<dbReference type="SUPFAM" id="SSF81296">
    <property type="entry name" value="E set domains"/>
    <property type="match status" value="1"/>
</dbReference>
<protein>
    <submittedName>
        <fullName evidence="10">Uncharacterized protein</fullName>
    </submittedName>
</protein>
<evidence type="ECO:0000313" key="11">
    <source>
        <dbReference type="Proteomes" id="UP000678499"/>
    </source>
</evidence>
<feature type="chain" id="PRO_5036210805" evidence="7">
    <location>
        <begin position="22"/>
        <end position="694"/>
    </location>
</feature>
<dbReference type="OrthoDB" id="6051552at2759"/>
<evidence type="ECO:0000256" key="5">
    <source>
        <dbReference type="ARBA" id="ARBA00023157"/>
    </source>
</evidence>
<keyword evidence="3 6" id="KW-1133">Transmembrane helix</keyword>
<feature type="signal peptide" evidence="7">
    <location>
        <begin position="1"/>
        <end position="21"/>
    </location>
</feature>
<feature type="domain" description="NIDO" evidence="9">
    <location>
        <begin position="69"/>
        <end position="233"/>
    </location>
</feature>
<dbReference type="InterPro" id="IPR002909">
    <property type="entry name" value="IPT_dom"/>
</dbReference>
<dbReference type="InterPro" id="IPR013783">
    <property type="entry name" value="Ig-like_fold"/>
</dbReference>
<evidence type="ECO:0000313" key="10">
    <source>
        <dbReference type="EMBL" id="CAD7283888.1"/>
    </source>
</evidence>
<dbReference type="PROSITE" id="PS51220">
    <property type="entry name" value="NIDO"/>
    <property type="match status" value="1"/>
</dbReference>
<reference evidence="10" key="1">
    <citation type="submission" date="2020-11" db="EMBL/GenBank/DDBJ databases">
        <authorList>
            <person name="Tran Van P."/>
        </authorList>
    </citation>
    <scope>NUCLEOTIDE SEQUENCE</scope>
</reference>
<dbReference type="PANTHER" id="PTHR13802">
    <property type="entry name" value="MUCIN 4-RELATED"/>
    <property type="match status" value="1"/>
</dbReference>
<dbReference type="InterPro" id="IPR005533">
    <property type="entry name" value="AMOP_dom"/>
</dbReference>
<evidence type="ECO:0000256" key="7">
    <source>
        <dbReference type="SAM" id="SignalP"/>
    </source>
</evidence>
<keyword evidence="4 6" id="KW-0472">Membrane</keyword>
<dbReference type="PROSITE" id="PS50856">
    <property type="entry name" value="AMOP"/>
    <property type="match status" value="1"/>
</dbReference>
<dbReference type="GO" id="GO:0016020">
    <property type="term" value="C:membrane"/>
    <property type="evidence" value="ECO:0007669"/>
    <property type="project" value="UniProtKB-SubCell"/>
</dbReference>
<evidence type="ECO:0000256" key="3">
    <source>
        <dbReference type="ARBA" id="ARBA00022989"/>
    </source>
</evidence>
<dbReference type="SMART" id="SM00539">
    <property type="entry name" value="NIDO"/>
    <property type="match status" value="1"/>
</dbReference>
<dbReference type="InterPro" id="IPR014756">
    <property type="entry name" value="Ig_E-set"/>
</dbReference>
<organism evidence="10">
    <name type="scientific">Notodromas monacha</name>
    <dbReference type="NCBI Taxonomy" id="399045"/>
    <lineage>
        <taxon>Eukaryota</taxon>
        <taxon>Metazoa</taxon>
        <taxon>Ecdysozoa</taxon>
        <taxon>Arthropoda</taxon>
        <taxon>Crustacea</taxon>
        <taxon>Oligostraca</taxon>
        <taxon>Ostracoda</taxon>
        <taxon>Podocopa</taxon>
        <taxon>Podocopida</taxon>
        <taxon>Cypridocopina</taxon>
        <taxon>Cypridoidea</taxon>
        <taxon>Cyprididae</taxon>
        <taxon>Notodromas</taxon>
    </lineage>
</organism>
<keyword evidence="7" id="KW-0732">Signal</keyword>